<dbReference type="SUPFAM" id="SSF53623">
    <property type="entry name" value="MurD-like peptide ligases, catalytic domain"/>
    <property type="match status" value="1"/>
</dbReference>
<evidence type="ECO:0000256" key="3">
    <source>
        <dbReference type="ARBA" id="ARBA00022723"/>
    </source>
</evidence>
<keyword evidence="9" id="KW-1185">Reference proteome</keyword>
<dbReference type="GO" id="GO:0008841">
    <property type="term" value="F:dihydrofolate synthase activity"/>
    <property type="evidence" value="ECO:0007669"/>
    <property type="project" value="TreeGrafter"/>
</dbReference>
<comment type="caution">
    <text evidence="8">The sequence shown here is derived from an EMBL/GenBank/DDBJ whole genome shotgun (WGS) entry which is preliminary data.</text>
</comment>
<keyword evidence="4" id="KW-0547">Nucleotide-binding</keyword>
<dbReference type="Gene3D" id="3.40.1190.10">
    <property type="entry name" value="Mur-like, catalytic domain"/>
    <property type="match status" value="1"/>
</dbReference>
<dbReference type="InterPro" id="IPR001645">
    <property type="entry name" value="Folylpolyglutamate_synth"/>
</dbReference>
<keyword evidence="2" id="KW-0436">Ligase</keyword>
<keyword evidence="5" id="KW-0067">ATP-binding</keyword>
<dbReference type="OrthoDB" id="9809356at2"/>
<sequence>MKIIKSIFNNRKNTKNSTIKKYLNTFIKKEKFKIINVVGTNGKGSVSHYLTEGLSKKYKVGTFTSPHIFSATERIKIQNVEINEETLESYIIKYTNTDLHFFAIMFLSAMEYFQEQKCDYVILEAGIGGTHDPSNILDGAIGVITSIGRDHMDLFGNTLLDVLNDKIGIINNKMNFYSGTNLGIEFNEIIQKKCLEQKAKHILVKNEGRDYRIRNQRLASAILKKEFNLNINFTEPMGRSKIQNTNNTKAILDVAHNHSGIRATKEFLENNKIEYDQVVLTISKRKEHSEIPDIFKGKDLFVYQLDESFVDSKEMNAINIEDLKYFYKNQKKDTLYIGSFYSIGEILENE</sequence>
<dbReference type="GO" id="GO:0005737">
    <property type="term" value="C:cytoplasm"/>
    <property type="evidence" value="ECO:0007669"/>
    <property type="project" value="TreeGrafter"/>
</dbReference>
<evidence type="ECO:0000256" key="6">
    <source>
        <dbReference type="ARBA" id="ARBA00022842"/>
    </source>
</evidence>
<evidence type="ECO:0000256" key="2">
    <source>
        <dbReference type="ARBA" id="ARBA00022598"/>
    </source>
</evidence>
<evidence type="ECO:0000256" key="4">
    <source>
        <dbReference type="ARBA" id="ARBA00022741"/>
    </source>
</evidence>
<dbReference type="InterPro" id="IPR013221">
    <property type="entry name" value="Mur_ligase_cen"/>
</dbReference>
<evidence type="ECO:0000256" key="5">
    <source>
        <dbReference type="ARBA" id="ARBA00022840"/>
    </source>
</evidence>
<dbReference type="InterPro" id="IPR036615">
    <property type="entry name" value="Mur_ligase_C_dom_sf"/>
</dbReference>
<dbReference type="GO" id="GO:0046872">
    <property type="term" value="F:metal ion binding"/>
    <property type="evidence" value="ECO:0007669"/>
    <property type="project" value="UniProtKB-KW"/>
</dbReference>
<dbReference type="PROSITE" id="PS01012">
    <property type="entry name" value="FOLYLPOLYGLU_SYNT_2"/>
    <property type="match status" value="1"/>
</dbReference>
<keyword evidence="6" id="KW-0460">Magnesium</keyword>
<dbReference type="NCBIfam" id="TIGR01499">
    <property type="entry name" value="folC"/>
    <property type="match status" value="1"/>
</dbReference>
<dbReference type="Proteomes" id="UP000294192">
    <property type="component" value="Unassembled WGS sequence"/>
</dbReference>
<dbReference type="GO" id="GO:0005524">
    <property type="term" value="F:ATP binding"/>
    <property type="evidence" value="ECO:0007669"/>
    <property type="project" value="UniProtKB-KW"/>
</dbReference>
<dbReference type="PANTHER" id="PTHR11136">
    <property type="entry name" value="FOLYLPOLYGLUTAMATE SYNTHASE-RELATED"/>
    <property type="match status" value="1"/>
</dbReference>
<accession>A0A4R0XU11</accession>
<feature type="domain" description="Mur ligase central" evidence="7">
    <location>
        <begin position="37"/>
        <end position="219"/>
    </location>
</feature>
<gene>
    <name evidence="8" type="ORF">C4B24_00190</name>
</gene>
<name>A0A4R0XU11_9MOLU</name>
<dbReference type="EMBL" id="PSZO01000001">
    <property type="protein sequence ID" value="TCG12018.1"/>
    <property type="molecule type" value="Genomic_DNA"/>
</dbReference>
<dbReference type="InterPro" id="IPR036565">
    <property type="entry name" value="Mur-like_cat_sf"/>
</dbReference>
<comment type="similarity">
    <text evidence="1">Belongs to the folylpolyglutamate synthase family.</text>
</comment>
<reference evidence="8 9" key="1">
    <citation type="submission" date="2018-02" db="EMBL/GenBank/DDBJ databases">
        <title>Mycoplasma marinum and Mycoplasma todarodis sp. nov., moderately halophilic and psychrotolerant mycoplasmas isolated from cephalopods.</title>
        <authorList>
            <person name="Viver T."/>
        </authorList>
    </citation>
    <scope>NUCLEOTIDE SEQUENCE [LARGE SCALE GENOMIC DNA]</scope>
    <source>
        <strain evidence="8 9">PE</strain>
    </source>
</reference>
<proteinExistence type="inferred from homology"/>
<dbReference type="RefSeq" id="WP_131598222.1">
    <property type="nucleotide sequence ID" value="NZ_CBDBYK010000003.1"/>
</dbReference>
<dbReference type="PANTHER" id="PTHR11136:SF0">
    <property type="entry name" value="DIHYDROFOLATE SYNTHETASE-RELATED"/>
    <property type="match status" value="1"/>
</dbReference>
<dbReference type="GO" id="GO:0004326">
    <property type="term" value="F:tetrahydrofolylpolyglutamate synthase activity"/>
    <property type="evidence" value="ECO:0007669"/>
    <property type="project" value="InterPro"/>
</dbReference>
<evidence type="ECO:0000259" key="7">
    <source>
        <dbReference type="Pfam" id="PF08245"/>
    </source>
</evidence>
<protein>
    <recommendedName>
        <fullName evidence="7">Mur ligase central domain-containing protein</fullName>
    </recommendedName>
</protein>
<dbReference type="InterPro" id="IPR018109">
    <property type="entry name" value="Folylpolyglutamate_synth_CS"/>
</dbReference>
<dbReference type="Pfam" id="PF08245">
    <property type="entry name" value="Mur_ligase_M"/>
    <property type="match status" value="1"/>
</dbReference>
<evidence type="ECO:0000313" key="8">
    <source>
        <dbReference type="EMBL" id="TCG12018.1"/>
    </source>
</evidence>
<evidence type="ECO:0000256" key="1">
    <source>
        <dbReference type="ARBA" id="ARBA00008276"/>
    </source>
</evidence>
<dbReference type="SUPFAM" id="SSF53244">
    <property type="entry name" value="MurD-like peptide ligases, peptide-binding domain"/>
    <property type="match status" value="1"/>
</dbReference>
<organism evidence="8 9">
    <name type="scientific">Mycoplasma marinum</name>
    <dbReference type="NCBI Taxonomy" id="1937190"/>
    <lineage>
        <taxon>Bacteria</taxon>
        <taxon>Bacillati</taxon>
        <taxon>Mycoplasmatota</taxon>
        <taxon>Mollicutes</taxon>
        <taxon>Mycoplasmataceae</taxon>
        <taxon>Mycoplasma</taxon>
    </lineage>
</organism>
<evidence type="ECO:0000313" key="9">
    <source>
        <dbReference type="Proteomes" id="UP000294192"/>
    </source>
</evidence>
<dbReference type="AlphaFoldDB" id="A0A4R0XU11"/>
<keyword evidence="3" id="KW-0479">Metal-binding</keyword>